<dbReference type="GO" id="GO:0000774">
    <property type="term" value="F:adenyl-nucleotide exchange factor activity"/>
    <property type="evidence" value="ECO:0007669"/>
    <property type="project" value="InterPro"/>
</dbReference>
<evidence type="ECO:0000313" key="8">
    <source>
        <dbReference type="EMBL" id="MBJ8339488.1"/>
    </source>
</evidence>
<comment type="subunit">
    <text evidence="3">Homodimer.</text>
</comment>
<dbReference type="PRINTS" id="PR00773">
    <property type="entry name" value="GRPEPROTEIN"/>
</dbReference>
<keyword evidence="6" id="KW-0175">Coiled coil</keyword>
<dbReference type="GO" id="GO:0006457">
    <property type="term" value="P:protein folding"/>
    <property type="evidence" value="ECO:0007669"/>
    <property type="project" value="InterPro"/>
</dbReference>
<dbReference type="InterPro" id="IPR000740">
    <property type="entry name" value="GrpE"/>
</dbReference>
<accession>A0A934NQI2</accession>
<dbReference type="EMBL" id="JAEMNV010000003">
    <property type="protein sequence ID" value="MBJ8339488.1"/>
    <property type="molecule type" value="Genomic_DNA"/>
</dbReference>
<dbReference type="Proteomes" id="UP000655868">
    <property type="component" value="Unassembled WGS sequence"/>
</dbReference>
<comment type="function">
    <text evidence="3 4">Participates actively in the response to hyperosmotic and heat shock by preventing the aggregation of stress-denatured proteins, in association with DnaK and GrpE. It is the nucleotide exchange factor for DnaK and may function as a thermosensor. Unfolded proteins bind initially to DnaJ; upon interaction with the DnaJ-bound protein, DnaK hydrolyzes its bound ATP, resulting in the formation of a stable complex. GrpE releases ADP from DnaK; ATP binding to DnaK triggers the release of the substrate protein, thus completing the reaction cycle. Several rounds of ATP-dependent interactions between DnaJ, DnaK and GrpE are required for fully efficient folding.</text>
</comment>
<keyword evidence="9" id="KW-1185">Reference proteome</keyword>
<evidence type="ECO:0000313" key="9">
    <source>
        <dbReference type="Proteomes" id="UP000655868"/>
    </source>
</evidence>
<dbReference type="Gene3D" id="3.90.20.20">
    <property type="match status" value="1"/>
</dbReference>
<name>A0A934NQI2_9NOCA</name>
<evidence type="ECO:0000256" key="5">
    <source>
        <dbReference type="RuleBase" id="RU004478"/>
    </source>
</evidence>
<protein>
    <recommendedName>
        <fullName evidence="3 4">Protein GrpE</fullName>
    </recommendedName>
    <alternativeName>
        <fullName evidence="3">HSP-70 cofactor</fullName>
    </alternativeName>
</protein>
<dbReference type="GO" id="GO:0005737">
    <property type="term" value="C:cytoplasm"/>
    <property type="evidence" value="ECO:0007669"/>
    <property type="project" value="UniProtKB-SubCell"/>
</dbReference>
<dbReference type="GO" id="GO:0042803">
    <property type="term" value="F:protein homodimerization activity"/>
    <property type="evidence" value="ECO:0007669"/>
    <property type="project" value="InterPro"/>
</dbReference>
<reference evidence="8" key="1">
    <citation type="submission" date="2020-12" db="EMBL/GenBank/DDBJ databases">
        <title>Antrihabitans popcorni sp. nov. and Antrihabitans auranticaus sp. nov., isolated from a larva cave.</title>
        <authorList>
            <person name="Lee S.D."/>
            <person name="Kim I.S."/>
        </authorList>
    </citation>
    <scope>NUCLEOTIDE SEQUENCE</scope>
    <source>
        <strain evidence="8">YC3-6</strain>
    </source>
</reference>
<comment type="similarity">
    <text evidence="1 3 5">Belongs to the GrpE family.</text>
</comment>
<evidence type="ECO:0000256" key="2">
    <source>
        <dbReference type="ARBA" id="ARBA00023186"/>
    </source>
</evidence>
<dbReference type="SUPFAM" id="SSF51064">
    <property type="entry name" value="Head domain of nucleotide exchange factor GrpE"/>
    <property type="match status" value="1"/>
</dbReference>
<dbReference type="AlphaFoldDB" id="A0A934NQI2"/>
<dbReference type="Pfam" id="PF01025">
    <property type="entry name" value="GrpE"/>
    <property type="match status" value="1"/>
</dbReference>
<dbReference type="SUPFAM" id="SSF58014">
    <property type="entry name" value="Coiled-coil domain of nucleotide exchange factor GrpE"/>
    <property type="match status" value="1"/>
</dbReference>
<dbReference type="PANTHER" id="PTHR21237:SF23">
    <property type="entry name" value="GRPE PROTEIN HOMOLOG, MITOCHONDRIAL"/>
    <property type="match status" value="1"/>
</dbReference>
<dbReference type="PANTHER" id="PTHR21237">
    <property type="entry name" value="GRPE PROTEIN"/>
    <property type="match status" value="1"/>
</dbReference>
<feature type="compositionally biased region" description="Polar residues" evidence="7">
    <location>
        <begin position="198"/>
        <end position="218"/>
    </location>
</feature>
<evidence type="ECO:0000256" key="4">
    <source>
        <dbReference type="RuleBase" id="RU000639"/>
    </source>
</evidence>
<feature type="coiled-coil region" evidence="6">
    <location>
        <begin position="67"/>
        <end position="94"/>
    </location>
</feature>
<organism evidence="8 9">
    <name type="scientific">Antrihabitans stalagmiti</name>
    <dbReference type="NCBI Taxonomy" id="2799499"/>
    <lineage>
        <taxon>Bacteria</taxon>
        <taxon>Bacillati</taxon>
        <taxon>Actinomycetota</taxon>
        <taxon>Actinomycetes</taxon>
        <taxon>Mycobacteriales</taxon>
        <taxon>Nocardiaceae</taxon>
        <taxon>Antrihabitans</taxon>
    </lineage>
</organism>
<gene>
    <name evidence="3 8" type="primary">grpE</name>
    <name evidence="8" type="ORF">JGU71_11380</name>
</gene>
<evidence type="ECO:0000256" key="7">
    <source>
        <dbReference type="SAM" id="MobiDB-lite"/>
    </source>
</evidence>
<keyword evidence="2 3" id="KW-0143">Chaperone</keyword>
<sequence>MSEDHTEPVTFVDNRKIDPETGEVRDGEGVPEPLAGTGTAPQPGSVDEGALEDAEIVDPQDARSAELAERTADLQRLQAEYANYRRRVERDRKAVIDSAKASVVTELLAVIDDLERARAHGDLETGPLKAVAEKLAGLLTKQGVTEFGAEGESFDPTLHEAVQHEGEGRDPVLGTVLRKGYRIGERVLRHALVTVTDSTGDATAPSAGSDSIDVNSDSGAHAEFDQS</sequence>
<evidence type="ECO:0000256" key="3">
    <source>
        <dbReference type="HAMAP-Rule" id="MF_01151"/>
    </source>
</evidence>
<comment type="caution">
    <text evidence="8">The sequence shown here is derived from an EMBL/GenBank/DDBJ whole genome shotgun (WGS) entry which is preliminary data.</text>
</comment>
<dbReference type="HAMAP" id="MF_01151">
    <property type="entry name" value="GrpE"/>
    <property type="match status" value="1"/>
</dbReference>
<dbReference type="GO" id="GO:0051082">
    <property type="term" value="F:unfolded protein binding"/>
    <property type="evidence" value="ECO:0007669"/>
    <property type="project" value="TreeGrafter"/>
</dbReference>
<proteinExistence type="inferred from homology"/>
<evidence type="ECO:0000256" key="6">
    <source>
        <dbReference type="SAM" id="Coils"/>
    </source>
</evidence>
<keyword evidence="3 4" id="KW-0346">Stress response</keyword>
<dbReference type="CDD" id="cd00446">
    <property type="entry name" value="GrpE"/>
    <property type="match status" value="1"/>
</dbReference>
<dbReference type="Gene3D" id="2.30.22.10">
    <property type="entry name" value="Head domain of nucleotide exchange factor GrpE"/>
    <property type="match status" value="1"/>
</dbReference>
<dbReference type="GO" id="GO:0051087">
    <property type="term" value="F:protein-folding chaperone binding"/>
    <property type="evidence" value="ECO:0007669"/>
    <property type="project" value="InterPro"/>
</dbReference>
<dbReference type="InterPro" id="IPR009012">
    <property type="entry name" value="GrpE_head"/>
</dbReference>
<feature type="region of interest" description="Disordered" evidence="7">
    <location>
        <begin position="198"/>
        <end position="227"/>
    </location>
</feature>
<evidence type="ECO:0000256" key="1">
    <source>
        <dbReference type="ARBA" id="ARBA00009054"/>
    </source>
</evidence>
<keyword evidence="3" id="KW-0963">Cytoplasm</keyword>
<dbReference type="PROSITE" id="PS01071">
    <property type="entry name" value="GRPE"/>
    <property type="match status" value="1"/>
</dbReference>
<comment type="subcellular location">
    <subcellularLocation>
        <location evidence="3">Cytoplasm</location>
    </subcellularLocation>
</comment>
<dbReference type="RefSeq" id="WP_199704234.1">
    <property type="nucleotide sequence ID" value="NZ_JAEMNV010000003.1"/>
</dbReference>
<feature type="compositionally biased region" description="Basic and acidic residues" evidence="7">
    <location>
        <begin position="1"/>
        <end position="28"/>
    </location>
</feature>
<dbReference type="NCBIfam" id="NF010761">
    <property type="entry name" value="PRK14164.1"/>
    <property type="match status" value="1"/>
</dbReference>
<dbReference type="InterPro" id="IPR013805">
    <property type="entry name" value="GrpE_CC"/>
</dbReference>
<feature type="region of interest" description="Disordered" evidence="7">
    <location>
        <begin position="1"/>
        <end position="49"/>
    </location>
</feature>